<dbReference type="Proteomes" id="UP000295192">
    <property type="component" value="Unassembled WGS sequence"/>
</dbReference>
<evidence type="ECO:0000313" key="4">
    <source>
        <dbReference type="Proteomes" id="UP000295192"/>
    </source>
</evidence>
<accession>A0A484AR23</accession>
<dbReference type="EMBL" id="LSRL02002958">
    <property type="protein sequence ID" value="TDG38542.1"/>
    <property type="molecule type" value="Genomic_DNA"/>
</dbReference>
<dbReference type="AlphaFoldDB" id="A0A484AR23"/>
<evidence type="ECO:0000259" key="2">
    <source>
        <dbReference type="Pfam" id="PF03732"/>
    </source>
</evidence>
<evidence type="ECO:0000256" key="1">
    <source>
        <dbReference type="SAM" id="MobiDB-lite"/>
    </source>
</evidence>
<dbReference type="Pfam" id="PF03732">
    <property type="entry name" value="Retrotrans_gag"/>
    <property type="match status" value="1"/>
</dbReference>
<dbReference type="InterPro" id="IPR005162">
    <property type="entry name" value="Retrotrans_gag_dom"/>
</dbReference>
<sequence length="119" mass="13952">MVNSAVVRRREERKEFSNTGEDEALSTRGPPYSIGLDQMPRPMSEVLADKAAKWFLTSGLRDSSWADFGREIFDFFLPPQYFERLEVQIRSRHQREGENFKDYLIELKLLMWQAQCSTA</sequence>
<gene>
    <name evidence="3" type="ORF">AWZ03_015036</name>
</gene>
<proteinExistence type="predicted"/>
<name>A0A484AR23_DRONA</name>
<protein>
    <recommendedName>
        <fullName evidence="2">Retrotransposon gag domain-containing protein</fullName>
    </recommendedName>
</protein>
<reference evidence="3 4" key="1">
    <citation type="journal article" date="2019" name="J. Hered.">
        <title>An Improved Genome Assembly for Drosophila navojoa, the Basal Species in the mojavensis Cluster.</title>
        <authorList>
            <person name="Vanderlinde T."/>
            <person name="Dupim E.G."/>
            <person name="Nazario-Yepiz N.O."/>
            <person name="Carvalho A.B."/>
        </authorList>
    </citation>
    <scope>NUCLEOTIDE SEQUENCE [LARGE SCALE GENOMIC DNA]</scope>
    <source>
        <strain evidence="3">Navoj_Jal97</strain>
        <tissue evidence="3">Whole organism</tissue>
    </source>
</reference>
<evidence type="ECO:0000313" key="3">
    <source>
        <dbReference type="EMBL" id="TDG38542.1"/>
    </source>
</evidence>
<organism evidence="3 4">
    <name type="scientific">Drosophila navojoa</name>
    <name type="common">Fruit fly</name>
    <dbReference type="NCBI Taxonomy" id="7232"/>
    <lineage>
        <taxon>Eukaryota</taxon>
        <taxon>Metazoa</taxon>
        <taxon>Ecdysozoa</taxon>
        <taxon>Arthropoda</taxon>
        <taxon>Hexapoda</taxon>
        <taxon>Insecta</taxon>
        <taxon>Pterygota</taxon>
        <taxon>Neoptera</taxon>
        <taxon>Endopterygota</taxon>
        <taxon>Diptera</taxon>
        <taxon>Brachycera</taxon>
        <taxon>Muscomorpha</taxon>
        <taxon>Ephydroidea</taxon>
        <taxon>Drosophilidae</taxon>
        <taxon>Drosophila</taxon>
    </lineage>
</organism>
<comment type="caution">
    <text evidence="3">The sequence shown here is derived from an EMBL/GenBank/DDBJ whole genome shotgun (WGS) entry which is preliminary data.</text>
</comment>
<keyword evidence="4" id="KW-1185">Reference proteome</keyword>
<feature type="domain" description="Retrotransposon gag" evidence="2">
    <location>
        <begin position="44"/>
        <end position="115"/>
    </location>
</feature>
<dbReference type="OMA" id="HQREGEN"/>
<feature type="region of interest" description="Disordered" evidence="1">
    <location>
        <begin position="1"/>
        <end position="33"/>
    </location>
</feature>